<evidence type="ECO:0000313" key="2">
    <source>
        <dbReference type="Proteomes" id="UP000504603"/>
    </source>
</evidence>
<dbReference type="AlphaFoldDB" id="A0A6J1DSJ6"/>
<reference evidence="3" key="1">
    <citation type="submission" date="2025-08" db="UniProtKB">
        <authorList>
            <consortium name="RefSeq"/>
        </authorList>
    </citation>
    <scope>IDENTIFICATION</scope>
    <source>
        <strain evidence="3">OHB3-1</strain>
    </source>
</reference>
<proteinExistence type="predicted"/>
<sequence length="217" mass="25122">METLQTLVQTTVSNQMTQLTQNRGSISIEAKYLRDFKKYDPRSFDGLSVDPMLAEAWLSLMETIFRYMRCLEEQKVQCDVFMLKDDAFLWWESTERPIDVSGGPVTWLQFKEAFFQQYYPAITWYRKQVEFLNLKQDNRSVEEYDREFTKLSRFAPELVDTEATKCERFIIDLKDENKGFVATLSPPDYATALRTAALIDNRSASGSQVPLGPGSSL</sequence>
<feature type="domain" description="Retrotransposon gag" evidence="1">
    <location>
        <begin position="80"/>
        <end position="170"/>
    </location>
</feature>
<organism evidence="2 3">
    <name type="scientific">Momordica charantia</name>
    <name type="common">Bitter gourd</name>
    <name type="synonym">Balsam pear</name>
    <dbReference type="NCBI Taxonomy" id="3673"/>
    <lineage>
        <taxon>Eukaryota</taxon>
        <taxon>Viridiplantae</taxon>
        <taxon>Streptophyta</taxon>
        <taxon>Embryophyta</taxon>
        <taxon>Tracheophyta</taxon>
        <taxon>Spermatophyta</taxon>
        <taxon>Magnoliopsida</taxon>
        <taxon>eudicotyledons</taxon>
        <taxon>Gunneridae</taxon>
        <taxon>Pentapetalae</taxon>
        <taxon>rosids</taxon>
        <taxon>fabids</taxon>
        <taxon>Cucurbitales</taxon>
        <taxon>Cucurbitaceae</taxon>
        <taxon>Momordiceae</taxon>
        <taxon>Momordica</taxon>
    </lineage>
</organism>
<name>A0A6J1DSJ6_MOMCH</name>
<dbReference type="Proteomes" id="UP000504603">
    <property type="component" value="Unplaced"/>
</dbReference>
<evidence type="ECO:0000259" key="1">
    <source>
        <dbReference type="Pfam" id="PF03732"/>
    </source>
</evidence>
<evidence type="ECO:0000313" key="3">
    <source>
        <dbReference type="RefSeq" id="XP_022156662.1"/>
    </source>
</evidence>
<dbReference type="RefSeq" id="XP_022156662.1">
    <property type="nucleotide sequence ID" value="XM_022300970.1"/>
</dbReference>
<dbReference type="Pfam" id="PF03732">
    <property type="entry name" value="Retrotrans_gag"/>
    <property type="match status" value="1"/>
</dbReference>
<protein>
    <submittedName>
        <fullName evidence="3">Uncharacterized protein LOC111023512</fullName>
    </submittedName>
</protein>
<keyword evidence="2" id="KW-1185">Reference proteome</keyword>
<dbReference type="InterPro" id="IPR005162">
    <property type="entry name" value="Retrotrans_gag_dom"/>
</dbReference>
<dbReference type="OrthoDB" id="1936908at2759"/>
<gene>
    <name evidence="3" type="primary">LOC111023512</name>
</gene>
<dbReference type="PANTHER" id="PTHR34482">
    <property type="entry name" value="DNA DAMAGE-INDUCIBLE PROTEIN 1-LIKE"/>
    <property type="match status" value="1"/>
</dbReference>
<dbReference type="PANTHER" id="PTHR34482:SF49">
    <property type="entry name" value="RETROTRANSPOSON GAG DOMAIN-CONTAINING PROTEIN"/>
    <property type="match status" value="1"/>
</dbReference>
<dbReference type="KEGG" id="mcha:111023512"/>
<dbReference type="GeneID" id="111023512"/>
<accession>A0A6J1DSJ6</accession>